<dbReference type="PANTHER" id="PTHR43051:SF3">
    <property type="entry name" value="POLYNUCLEOTIDE ADENYLYLTRANSFERASE FAMILY PROTEIN"/>
    <property type="match status" value="1"/>
</dbReference>
<dbReference type="Pfam" id="PF01743">
    <property type="entry name" value="PolyA_pol"/>
    <property type="match status" value="1"/>
</dbReference>
<dbReference type="EMBL" id="JAUESC010000002">
    <property type="protein sequence ID" value="KAK0605359.1"/>
    <property type="molecule type" value="Genomic_DNA"/>
</dbReference>
<evidence type="ECO:0000313" key="7">
    <source>
        <dbReference type="EMBL" id="KAK0605359.1"/>
    </source>
</evidence>
<organism evidence="7 8">
    <name type="scientific">Acer saccharum</name>
    <name type="common">Sugar maple</name>
    <dbReference type="NCBI Taxonomy" id="4024"/>
    <lineage>
        <taxon>Eukaryota</taxon>
        <taxon>Viridiplantae</taxon>
        <taxon>Streptophyta</taxon>
        <taxon>Embryophyta</taxon>
        <taxon>Tracheophyta</taxon>
        <taxon>Spermatophyta</taxon>
        <taxon>Magnoliopsida</taxon>
        <taxon>eudicotyledons</taxon>
        <taxon>Gunneridae</taxon>
        <taxon>Pentapetalae</taxon>
        <taxon>rosids</taxon>
        <taxon>malvids</taxon>
        <taxon>Sapindales</taxon>
        <taxon>Sapindaceae</taxon>
        <taxon>Hippocastanoideae</taxon>
        <taxon>Acereae</taxon>
        <taxon>Acer</taxon>
    </lineage>
</organism>
<reference evidence="7" key="2">
    <citation type="submission" date="2023-06" db="EMBL/GenBank/DDBJ databases">
        <authorList>
            <person name="Swenson N.G."/>
            <person name="Wegrzyn J.L."/>
            <person name="Mcevoy S.L."/>
        </authorList>
    </citation>
    <scope>NUCLEOTIDE SEQUENCE</scope>
    <source>
        <strain evidence="7">NS2018</strain>
        <tissue evidence="7">Leaf</tissue>
    </source>
</reference>
<dbReference type="InterPro" id="IPR002646">
    <property type="entry name" value="PolA_pol_head_dom"/>
</dbReference>
<evidence type="ECO:0000256" key="2">
    <source>
        <dbReference type="ARBA" id="ARBA00022679"/>
    </source>
</evidence>
<keyword evidence="3" id="KW-0547">Nucleotide-binding</keyword>
<evidence type="ECO:0000259" key="5">
    <source>
        <dbReference type="Pfam" id="PF01743"/>
    </source>
</evidence>
<evidence type="ECO:0000256" key="1">
    <source>
        <dbReference type="ARBA" id="ARBA00007265"/>
    </source>
</evidence>
<proteinExistence type="inferred from homology"/>
<comment type="caution">
    <text evidence="7">The sequence shown here is derived from an EMBL/GenBank/DDBJ whole genome shotgun (WGS) entry which is preliminary data.</text>
</comment>
<dbReference type="GO" id="GO:0003723">
    <property type="term" value="F:RNA binding"/>
    <property type="evidence" value="ECO:0007669"/>
    <property type="project" value="UniProtKB-KW"/>
</dbReference>
<dbReference type="AlphaFoldDB" id="A0AA39T9J2"/>
<dbReference type="SUPFAM" id="SSF81891">
    <property type="entry name" value="Poly A polymerase C-terminal region-like"/>
    <property type="match status" value="1"/>
</dbReference>
<dbReference type="Proteomes" id="UP001168877">
    <property type="component" value="Unassembled WGS sequence"/>
</dbReference>
<dbReference type="GO" id="GO:0016779">
    <property type="term" value="F:nucleotidyltransferase activity"/>
    <property type="evidence" value="ECO:0007669"/>
    <property type="project" value="InterPro"/>
</dbReference>
<protein>
    <submittedName>
        <fullName evidence="7">Uncharacterized protein</fullName>
    </submittedName>
</protein>
<dbReference type="PANTHER" id="PTHR43051">
    <property type="entry name" value="POLYNUCLEOTIDE ADENYLYLTRANSFERASE FAMILY PROTEIN"/>
    <property type="match status" value="1"/>
</dbReference>
<dbReference type="InterPro" id="IPR032828">
    <property type="entry name" value="PolyA_RNA-bd"/>
</dbReference>
<dbReference type="InterPro" id="IPR052191">
    <property type="entry name" value="tRNA_ntf/polyA_polymerase_I"/>
</dbReference>
<evidence type="ECO:0000259" key="6">
    <source>
        <dbReference type="Pfam" id="PF12627"/>
    </source>
</evidence>
<keyword evidence="8" id="KW-1185">Reference proteome</keyword>
<feature type="domain" description="Poly A polymerase head" evidence="5">
    <location>
        <begin position="92"/>
        <end position="221"/>
    </location>
</feature>
<name>A0AA39T9J2_ACESA</name>
<accession>A0AA39T9J2</accession>
<evidence type="ECO:0000256" key="4">
    <source>
        <dbReference type="RuleBase" id="RU003953"/>
    </source>
</evidence>
<reference evidence="7" key="1">
    <citation type="journal article" date="2022" name="Plant J.">
        <title>Strategies of tolerance reflected in two North American maple genomes.</title>
        <authorList>
            <person name="McEvoy S.L."/>
            <person name="Sezen U.U."/>
            <person name="Trouern-Trend A."/>
            <person name="McMahon S.M."/>
            <person name="Schaberg P.G."/>
            <person name="Yang J."/>
            <person name="Wegrzyn J.L."/>
            <person name="Swenson N.G."/>
        </authorList>
    </citation>
    <scope>NUCLEOTIDE SEQUENCE</scope>
    <source>
        <strain evidence="7">NS2018</strain>
    </source>
</reference>
<dbReference type="Gene3D" id="1.10.3090.10">
    <property type="entry name" value="cca-adding enzyme, domain 2"/>
    <property type="match status" value="1"/>
</dbReference>
<sequence length="546" mass="62792">MKRHTGTITNRKVGLSSVMEFETDRTLVGSVVMPVVFHLQGTYEVEGMVYTTVFKKFDNQQLKKMQLEIDTSMINQPMREFLAVLNKEGFEAYLVGGCVRDLMLKKIPRSYEVITSAKLEEVQSLFCQSTIVDEEEFRVCRLSVDDSVVEVMSLSSFVNKSSGDFEVYFRKPSTCSDRDYIYWKVCLQRDFTVNGLLFDISADIVYDFVGGIDDIMKRQVRTIIPGKFYFDMDPVQILCAVGVAAQLKFELESDTSLSLKELSHHVQDIDTEIILNEVHRMLAFGHAKDSLMLLWRIGLLELLIPGQGFASQNVEESNMLLRLFSKLDDIVEPEENRPSSKELWVCIIYFYLALVGEPRDPRVIAVCTLAIRNGYFSEATKRVILIPHQSHGATQCELLSTSQDLGEEEIKEQVLDLLTSIVDVIYNTRQGVVLFKIKRKLADLFKGFKWEFEHEKEIIESRQYPLAERYEMERGDEIEEDLVEDGDEVCWSDDYYWDMIYRKDGGRFGHRLMLECGESASLLAMIVYGTFFPVCASCELDRQEIV</sequence>
<dbReference type="Gene3D" id="3.30.460.10">
    <property type="entry name" value="Beta Polymerase, domain 2"/>
    <property type="match status" value="1"/>
</dbReference>
<gene>
    <name evidence="7" type="ORF">LWI29_025845</name>
</gene>
<dbReference type="SUPFAM" id="SSF81301">
    <property type="entry name" value="Nucleotidyltransferase"/>
    <property type="match status" value="1"/>
</dbReference>
<keyword evidence="2 4" id="KW-0808">Transferase</keyword>
<evidence type="ECO:0000256" key="3">
    <source>
        <dbReference type="ARBA" id="ARBA00022741"/>
    </source>
</evidence>
<dbReference type="InterPro" id="IPR043519">
    <property type="entry name" value="NT_sf"/>
</dbReference>
<dbReference type="GO" id="GO:0000166">
    <property type="term" value="F:nucleotide binding"/>
    <property type="evidence" value="ECO:0007669"/>
    <property type="project" value="UniProtKB-KW"/>
</dbReference>
<feature type="domain" description="tRNA nucleotidyltransferase/poly(A) polymerase RNA and SrmB- binding" evidence="6">
    <location>
        <begin position="249"/>
        <end position="307"/>
    </location>
</feature>
<dbReference type="GO" id="GO:0001680">
    <property type="term" value="P:tRNA 3'-terminal CCA addition"/>
    <property type="evidence" value="ECO:0007669"/>
    <property type="project" value="UniProtKB-ARBA"/>
</dbReference>
<dbReference type="Pfam" id="PF12627">
    <property type="entry name" value="PolyA_pol_RNAbd"/>
    <property type="match status" value="1"/>
</dbReference>
<evidence type="ECO:0000313" key="8">
    <source>
        <dbReference type="Proteomes" id="UP001168877"/>
    </source>
</evidence>
<keyword evidence="4" id="KW-0694">RNA-binding</keyword>
<comment type="similarity">
    <text evidence="1 4">Belongs to the tRNA nucleotidyltransferase/poly(A) polymerase family.</text>
</comment>